<evidence type="ECO:0000256" key="1">
    <source>
        <dbReference type="SAM" id="SignalP"/>
    </source>
</evidence>
<feature type="signal peptide" evidence="1">
    <location>
        <begin position="1"/>
        <end position="18"/>
    </location>
</feature>
<keyword evidence="3" id="KW-1185">Reference proteome</keyword>
<protein>
    <submittedName>
        <fullName evidence="2">Uncharacterized protein</fullName>
    </submittedName>
</protein>
<sequence>MKKTALILTLSLVLLNLAASGQSVSFALKTSPNLNFVFDSIDKYNKGIVIPSFVTLKVDAVGTEWDLYMGTTTTASGLFDVNTSYGTSGNSSIPVSILQARVYNASGTSQTGTSFFNLTDIATPVYMIGSAANDASVNCASSGTNVAGSYTTQPQCYSFKVDLKATPGLTYKAGSYSLRIDFVLIQDL</sequence>
<evidence type="ECO:0000313" key="2">
    <source>
        <dbReference type="EMBL" id="MFD2162962.1"/>
    </source>
</evidence>
<dbReference type="RefSeq" id="WP_255902569.1">
    <property type="nucleotide sequence ID" value="NZ_JAFMZO010000003.1"/>
</dbReference>
<name>A0ABW4ZM95_9SPHI</name>
<proteinExistence type="predicted"/>
<keyword evidence="1" id="KW-0732">Signal</keyword>
<comment type="caution">
    <text evidence="2">The sequence shown here is derived from an EMBL/GenBank/DDBJ whole genome shotgun (WGS) entry which is preliminary data.</text>
</comment>
<dbReference type="EMBL" id="JBHUHZ010000001">
    <property type="protein sequence ID" value="MFD2162962.1"/>
    <property type="molecule type" value="Genomic_DNA"/>
</dbReference>
<accession>A0ABW4ZM95</accession>
<organism evidence="2 3">
    <name type="scientific">Paradesertivirga mongoliensis</name>
    <dbReference type="NCBI Taxonomy" id="2100740"/>
    <lineage>
        <taxon>Bacteria</taxon>
        <taxon>Pseudomonadati</taxon>
        <taxon>Bacteroidota</taxon>
        <taxon>Sphingobacteriia</taxon>
        <taxon>Sphingobacteriales</taxon>
        <taxon>Sphingobacteriaceae</taxon>
        <taxon>Paradesertivirga</taxon>
    </lineage>
</organism>
<evidence type="ECO:0000313" key="3">
    <source>
        <dbReference type="Proteomes" id="UP001597387"/>
    </source>
</evidence>
<reference evidence="3" key="1">
    <citation type="journal article" date="2019" name="Int. J. Syst. Evol. Microbiol.">
        <title>The Global Catalogue of Microorganisms (GCM) 10K type strain sequencing project: providing services to taxonomists for standard genome sequencing and annotation.</title>
        <authorList>
            <consortium name="The Broad Institute Genomics Platform"/>
            <consortium name="The Broad Institute Genome Sequencing Center for Infectious Disease"/>
            <person name="Wu L."/>
            <person name="Ma J."/>
        </authorList>
    </citation>
    <scope>NUCLEOTIDE SEQUENCE [LARGE SCALE GENOMIC DNA]</scope>
    <source>
        <strain evidence="3">KCTC 42217</strain>
    </source>
</reference>
<dbReference type="Proteomes" id="UP001597387">
    <property type="component" value="Unassembled WGS sequence"/>
</dbReference>
<gene>
    <name evidence="2" type="ORF">ACFSJU_11210</name>
</gene>
<feature type="chain" id="PRO_5046951864" evidence="1">
    <location>
        <begin position="19"/>
        <end position="188"/>
    </location>
</feature>